<dbReference type="Proteomes" id="UP000798662">
    <property type="component" value="Chromosome 3"/>
</dbReference>
<evidence type="ECO:0000313" key="2">
    <source>
        <dbReference type="Proteomes" id="UP000798662"/>
    </source>
</evidence>
<dbReference type="EMBL" id="CM020620">
    <property type="protein sequence ID" value="KAK1870363.1"/>
    <property type="molecule type" value="Genomic_DNA"/>
</dbReference>
<name>A0ACC3CK80_PYRYE</name>
<proteinExistence type="predicted"/>
<reference evidence="1" key="1">
    <citation type="submission" date="2019-11" db="EMBL/GenBank/DDBJ databases">
        <title>Nori genome reveals adaptations in red seaweeds to the harsh intertidal environment.</title>
        <authorList>
            <person name="Wang D."/>
            <person name="Mao Y."/>
        </authorList>
    </citation>
    <scope>NUCLEOTIDE SEQUENCE</scope>
    <source>
        <tissue evidence="1">Gametophyte</tissue>
    </source>
</reference>
<evidence type="ECO:0000313" key="1">
    <source>
        <dbReference type="EMBL" id="KAK1870363.1"/>
    </source>
</evidence>
<gene>
    <name evidence="1" type="ORF">I4F81_012825</name>
</gene>
<organism evidence="1 2">
    <name type="scientific">Pyropia yezoensis</name>
    <name type="common">Susabi-nori</name>
    <name type="synonym">Porphyra yezoensis</name>
    <dbReference type="NCBI Taxonomy" id="2788"/>
    <lineage>
        <taxon>Eukaryota</taxon>
        <taxon>Rhodophyta</taxon>
        <taxon>Bangiophyceae</taxon>
        <taxon>Bangiales</taxon>
        <taxon>Bangiaceae</taxon>
        <taxon>Pyropia</taxon>
    </lineage>
</organism>
<comment type="caution">
    <text evidence="1">The sequence shown here is derived from an EMBL/GenBank/DDBJ whole genome shotgun (WGS) entry which is preliminary data.</text>
</comment>
<accession>A0ACC3CK80</accession>
<keyword evidence="2" id="KW-1185">Reference proteome</keyword>
<protein>
    <submittedName>
        <fullName evidence="1">Uncharacterized protein</fullName>
    </submittedName>
</protein>
<sequence length="265" mass="28296">MLHESRGVRFPRQCVRSSSLDPRTIQAPLRPRPTSPSCVYWRVMVRFRCGWRRRWHAAAAVVAAATATVAMDVAETATLCPGVEHNSIFSEKTHGLLKVSLFLPGHGIASTCRGYCISAPVTVRPQPCVFCSTERCEKGVELQGDPVICCDEIACSAACGAPDKGCRWNGDFTAWLCGSTIAASSPSACALPVAAPTPGFSRRNPNPPRHQRAPGCLNQGPSTAATMVRGSPSRQYLRSAADLPRPPHQQPLPMPAAGSPIGVSI</sequence>